<dbReference type="InterPro" id="IPR043828">
    <property type="entry name" value="DUF5805"/>
</dbReference>
<feature type="region of interest" description="Disordered" evidence="1">
    <location>
        <begin position="37"/>
        <end position="60"/>
    </location>
</feature>
<proteinExistence type="predicted"/>
<evidence type="ECO:0000313" key="3">
    <source>
        <dbReference type="Proteomes" id="UP000198775"/>
    </source>
</evidence>
<organism evidence="2 3">
    <name type="scientific">Halorientalis persicus</name>
    <dbReference type="NCBI Taxonomy" id="1367881"/>
    <lineage>
        <taxon>Archaea</taxon>
        <taxon>Methanobacteriati</taxon>
        <taxon>Methanobacteriota</taxon>
        <taxon>Stenosarchaea group</taxon>
        <taxon>Halobacteria</taxon>
        <taxon>Halobacteriales</taxon>
        <taxon>Haloarculaceae</taxon>
        <taxon>Halorientalis</taxon>
    </lineage>
</organism>
<feature type="compositionally biased region" description="Polar residues" evidence="1">
    <location>
        <begin position="47"/>
        <end position="60"/>
    </location>
</feature>
<sequence length="124" mass="14052">MAKVHMDAPNEWVEEADERDLSLTEYTKRMIRAGRRQFGHDYAPNETPATPSTLKLDDGSSSEIETQLKGWIHANLSTDDAQDVDDLVGLLEDDFTGLMSELMEEKKARYEPSEDGYLKLSIDD</sequence>
<protein>
    <submittedName>
        <fullName evidence="2">Uncharacterized protein</fullName>
    </submittedName>
</protein>
<reference evidence="3" key="1">
    <citation type="submission" date="2016-10" db="EMBL/GenBank/DDBJ databases">
        <authorList>
            <person name="Varghese N."/>
            <person name="Submissions S."/>
        </authorList>
    </citation>
    <scope>NUCLEOTIDE SEQUENCE [LARGE SCALE GENOMIC DNA]</scope>
    <source>
        <strain evidence="3">IBRC-M 10043</strain>
    </source>
</reference>
<evidence type="ECO:0000313" key="2">
    <source>
        <dbReference type="EMBL" id="SEP19842.1"/>
    </source>
</evidence>
<dbReference type="Pfam" id="PF19121">
    <property type="entry name" value="DUF5805"/>
    <property type="match status" value="1"/>
</dbReference>
<dbReference type="OrthoDB" id="210343at2157"/>
<accession>A0A1H8VWM5</accession>
<keyword evidence="3" id="KW-1185">Reference proteome</keyword>
<gene>
    <name evidence="2" type="ORF">SAMN05216388_104318</name>
</gene>
<dbReference type="Proteomes" id="UP000198775">
    <property type="component" value="Unassembled WGS sequence"/>
</dbReference>
<dbReference type="RefSeq" id="WP_092664291.1">
    <property type="nucleotide sequence ID" value="NZ_FOCX01000043.1"/>
</dbReference>
<name>A0A1H8VWM5_9EURY</name>
<dbReference type="EMBL" id="FOCX01000043">
    <property type="protein sequence ID" value="SEP19842.1"/>
    <property type="molecule type" value="Genomic_DNA"/>
</dbReference>
<evidence type="ECO:0000256" key="1">
    <source>
        <dbReference type="SAM" id="MobiDB-lite"/>
    </source>
</evidence>
<dbReference type="AlphaFoldDB" id="A0A1H8VWM5"/>